<accession>A0A810PQ71</accession>
<dbReference type="Proteomes" id="UP000681343">
    <property type="component" value="Chromosome"/>
</dbReference>
<sequence>MCEEILIRQGAPTLAGIKTGSLFPCPCEDRRALLSDIRRLNRRLSPKGLCLLPIRFSGGQALLYLYRPAELRRDLRDAQAAQLLRQAGYGEESCARCVARLVCRFRESGEFPHEVGLFLSYPPEDVKGFIDHRACGFKCAGLWKVYGDEEKARTLFAKYRKCTEIYCALWQSGSRLEQLAVAV</sequence>
<name>A0A810PQ71_9FIRM</name>
<keyword evidence="2" id="KW-1185">Reference proteome</keyword>
<dbReference type="InterPro" id="IPR024523">
    <property type="entry name" value="DUF3793"/>
</dbReference>
<proteinExistence type="predicted"/>
<dbReference type="EMBL" id="AP023415">
    <property type="protein sequence ID" value="BCK78858.1"/>
    <property type="molecule type" value="Genomic_DNA"/>
</dbReference>
<evidence type="ECO:0000313" key="2">
    <source>
        <dbReference type="Proteomes" id="UP000681343"/>
    </source>
</evidence>
<gene>
    <name evidence="1" type="ORF">MM35RIKEN_10500</name>
</gene>
<evidence type="ECO:0000313" key="1">
    <source>
        <dbReference type="EMBL" id="BCK78858.1"/>
    </source>
</evidence>
<reference evidence="1" key="1">
    <citation type="submission" date="2020-09" db="EMBL/GenBank/DDBJ databases">
        <title>New species isolated from human feces.</title>
        <authorList>
            <person name="Kitahara M."/>
            <person name="Shigeno Y."/>
            <person name="Shime M."/>
            <person name="Matsumoto Y."/>
            <person name="Nakamura S."/>
            <person name="Motooka D."/>
            <person name="Fukuoka S."/>
            <person name="Nishikawa H."/>
            <person name="Benno Y."/>
        </authorList>
    </citation>
    <scope>NUCLEOTIDE SEQUENCE</scope>
    <source>
        <strain evidence="1">MM35</strain>
    </source>
</reference>
<organism evidence="1 2">
    <name type="scientific">Vescimonas fastidiosa</name>
    <dbReference type="NCBI Taxonomy" id="2714353"/>
    <lineage>
        <taxon>Bacteria</taxon>
        <taxon>Bacillati</taxon>
        <taxon>Bacillota</taxon>
        <taxon>Clostridia</taxon>
        <taxon>Eubacteriales</taxon>
        <taxon>Oscillospiraceae</taxon>
        <taxon>Vescimonas</taxon>
    </lineage>
</organism>
<protein>
    <recommendedName>
        <fullName evidence="3">DUF3793 family protein</fullName>
    </recommendedName>
</protein>
<evidence type="ECO:0008006" key="3">
    <source>
        <dbReference type="Google" id="ProtNLM"/>
    </source>
</evidence>
<dbReference type="KEGG" id="vfa:MM35RIKEN_10500"/>
<dbReference type="RefSeq" id="WP_212819876.1">
    <property type="nucleotide sequence ID" value="NZ_AP023415.1"/>
</dbReference>
<dbReference type="AlphaFoldDB" id="A0A810PQ71"/>
<dbReference type="Pfam" id="PF12672">
    <property type="entry name" value="DUF3793"/>
    <property type="match status" value="1"/>
</dbReference>